<evidence type="ECO:0000256" key="1">
    <source>
        <dbReference type="ARBA" id="ARBA00022801"/>
    </source>
</evidence>
<keyword evidence="5" id="KW-1185">Reference proteome</keyword>
<evidence type="ECO:0000313" key="5">
    <source>
        <dbReference type="Proteomes" id="UP001139336"/>
    </source>
</evidence>
<feature type="transmembrane region" description="Helical" evidence="3">
    <location>
        <begin position="242"/>
        <end position="262"/>
    </location>
</feature>
<feature type="active site" description="Acyl-thioester intermediate" evidence="2">
    <location>
        <position position="208"/>
    </location>
</feature>
<dbReference type="NCBIfam" id="TIGR01076">
    <property type="entry name" value="sortase_fam"/>
    <property type="match status" value="1"/>
</dbReference>
<reference evidence="4" key="1">
    <citation type="submission" date="2022-01" db="EMBL/GenBank/DDBJ databases">
        <title>Corynebacterium sp. nov isolated from isolated from the feces of the greater white-fronted geese (Anser albifrons) at Poyang Lake, PR China.</title>
        <authorList>
            <person name="Liu Q."/>
        </authorList>
    </citation>
    <scope>NUCLEOTIDE SEQUENCE</scope>
    <source>
        <strain evidence="4">JCM 32435</strain>
    </source>
</reference>
<evidence type="ECO:0000313" key="4">
    <source>
        <dbReference type="EMBL" id="MCF4006819.1"/>
    </source>
</evidence>
<dbReference type="InterPro" id="IPR005754">
    <property type="entry name" value="Sortase"/>
</dbReference>
<organism evidence="4 5">
    <name type="scientific">Corynebacterium uropygiale</name>
    <dbReference type="NCBI Taxonomy" id="1775911"/>
    <lineage>
        <taxon>Bacteria</taxon>
        <taxon>Bacillati</taxon>
        <taxon>Actinomycetota</taxon>
        <taxon>Actinomycetes</taxon>
        <taxon>Mycobacteriales</taxon>
        <taxon>Corynebacteriaceae</taxon>
        <taxon>Corynebacterium</taxon>
    </lineage>
</organism>
<gene>
    <name evidence="4" type="ORF">L1O03_06445</name>
</gene>
<keyword evidence="1" id="KW-0378">Hydrolase</keyword>
<comment type="caution">
    <text evidence="4">The sequence shown here is derived from an EMBL/GenBank/DDBJ whole genome shotgun (WGS) entry which is preliminary data.</text>
</comment>
<evidence type="ECO:0000256" key="2">
    <source>
        <dbReference type="PIRSR" id="PIRSR605754-1"/>
    </source>
</evidence>
<dbReference type="GO" id="GO:0016787">
    <property type="term" value="F:hydrolase activity"/>
    <property type="evidence" value="ECO:0007669"/>
    <property type="project" value="UniProtKB-KW"/>
</dbReference>
<sequence length="279" mass="30509">MRRVISLLVVLIGIGIVLYPVATSTWSNIQQQEEARSYSADADARTDELLAENLAAARAWNATHPVRPLSDPWEAGNPDTDPEYREYLGQLALNDIMGRIVIPSINVDLPIRHGSGEDSLAHGVGHLYGTSLPVGGEGTHASLTGHTGMTSATMFDNLTDVQVGARIILDVSGEQMVYEVHATEVVLPDQTESLAAQPGEDLLTLITCTPYGSNTHRLLVHAHRVEAQSGDLTTLEERHVPWQWWMTAVCVVVAILLLWLIWEVARSVRGRGAHRHRAG</sequence>
<keyword evidence="3" id="KW-0812">Transmembrane</keyword>
<dbReference type="RefSeq" id="WP_236118629.1">
    <property type="nucleotide sequence ID" value="NZ_JAKGSI010000003.1"/>
</dbReference>
<dbReference type="Proteomes" id="UP001139336">
    <property type="component" value="Unassembled WGS sequence"/>
</dbReference>
<keyword evidence="3" id="KW-0472">Membrane</keyword>
<dbReference type="AlphaFoldDB" id="A0A9X1QP82"/>
<dbReference type="EMBL" id="JAKGSI010000003">
    <property type="protein sequence ID" value="MCF4006819.1"/>
    <property type="molecule type" value="Genomic_DNA"/>
</dbReference>
<proteinExistence type="predicted"/>
<dbReference type="NCBIfam" id="NF033745">
    <property type="entry name" value="class_C_sortase"/>
    <property type="match status" value="1"/>
</dbReference>
<protein>
    <submittedName>
        <fullName evidence="4">Class C sortase</fullName>
    </submittedName>
</protein>
<dbReference type="Pfam" id="PF04203">
    <property type="entry name" value="Sortase"/>
    <property type="match status" value="1"/>
</dbReference>
<feature type="active site" description="Proton donor/acceptor" evidence="2">
    <location>
        <position position="146"/>
    </location>
</feature>
<name>A0A9X1QP82_9CORY</name>
<keyword evidence="3" id="KW-1133">Transmembrane helix</keyword>
<dbReference type="InterPro" id="IPR042002">
    <property type="entry name" value="Sortase_C"/>
</dbReference>
<dbReference type="Gene3D" id="2.40.260.10">
    <property type="entry name" value="Sortase"/>
    <property type="match status" value="1"/>
</dbReference>
<accession>A0A9X1QP82</accession>
<evidence type="ECO:0000256" key="3">
    <source>
        <dbReference type="SAM" id="Phobius"/>
    </source>
</evidence>
<dbReference type="CDD" id="cd05827">
    <property type="entry name" value="Sortase_C"/>
    <property type="match status" value="1"/>
</dbReference>
<dbReference type="InterPro" id="IPR023365">
    <property type="entry name" value="Sortase_dom-sf"/>
</dbReference>
<dbReference type="SUPFAM" id="SSF63817">
    <property type="entry name" value="Sortase"/>
    <property type="match status" value="1"/>
</dbReference>